<name>A0ABT2IZ07_9FLAO</name>
<comment type="caution">
    <text evidence="1">The sequence shown here is derived from an EMBL/GenBank/DDBJ whole genome shotgun (WGS) entry which is preliminary data.</text>
</comment>
<evidence type="ECO:0000313" key="1">
    <source>
        <dbReference type="EMBL" id="MCT2564078.1"/>
    </source>
</evidence>
<organism evidence="1 2">
    <name type="scientific">Chryseobacterium herbae</name>
    <dbReference type="NCBI Taxonomy" id="2976476"/>
    <lineage>
        <taxon>Bacteria</taxon>
        <taxon>Pseudomonadati</taxon>
        <taxon>Bacteroidota</taxon>
        <taxon>Flavobacteriia</taxon>
        <taxon>Flavobacteriales</taxon>
        <taxon>Weeksellaceae</taxon>
        <taxon>Chryseobacterium group</taxon>
        <taxon>Chryseobacterium</taxon>
    </lineage>
</organism>
<dbReference type="RefSeq" id="WP_259840692.1">
    <property type="nucleotide sequence ID" value="NZ_JAOAMU010000007.1"/>
</dbReference>
<dbReference type="EMBL" id="JAOAMU010000007">
    <property type="protein sequence ID" value="MCT2564078.1"/>
    <property type="molecule type" value="Genomic_DNA"/>
</dbReference>
<sequence>MKHSYIFMILFFGLFSAQKLKVVDSENGKPISHARVILSNQIVYTNEDGFAPVAEDVKDFEISASGYQKKKVSNFNSLIKLIPAYKKIEEIKIVSIDIRKLLKDVSKNYHKRYYNEPSLYDAIYKERRVDNNKLYFLAIAETKLWSKSNQYNYKDGIRKNYDDILQMQLNNVKYLKNITADSILVTNTNDFSHEHMGNYFLNFELNRTLNHVTSINSKYSGKIISEEGDEQLITFKIKSGAGIELKGEFKYNKADKVITYFEVHYLQTDYPPIRRKTPEGVEYDYQLGDASLIFDFYKKDGVYLPALTRLEGDKFSAFYLGKKHERRFSREIIYNTFEKSNNEGLTQKVDFSKSIWENVPVKEDKEDAILLSAEEQAFLNEK</sequence>
<proteinExistence type="predicted"/>
<reference evidence="1 2" key="1">
    <citation type="submission" date="2022-09" db="EMBL/GenBank/DDBJ databases">
        <title>Chryseobacterium oleae sp.nov., isolated from the inter-root soil of Pyrola calliantha H. Andr. in Tibet.</title>
        <authorList>
            <person name="Li Z."/>
        </authorList>
    </citation>
    <scope>NUCLEOTIDE SEQUENCE [LARGE SCALE GENOMIC DNA]</scope>
    <source>
        <strain evidence="2">pc1-10</strain>
    </source>
</reference>
<dbReference type="Proteomes" id="UP001525566">
    <property type="component" value="Unassembled WGS sequence"/>
</dbReference>
<protein>
    <recommendedName>
        <fullName evidence="3">Carboxypeptidase-like regulatory domain-containing protein</fullName>
    </recommendedName>
</protein>
<evidence type="ECO:0008006" key="3">
    <source>
        <dbReference type="Google" id="ProtNLM"/>
    </source>
</evidence>
<gene>
    <name evidence="1" type="ORF">N0B48_19470</name>
</gene>
<evidence type="ECO:0000313" key="2">
    <source>
        <dbReference type="Proteomes" id="UP001525566"/>
    </source>
</evidence>
<accession>A0ABT2IZ07</accession>
<keyword evidence="2" id="KW-1185">Reference proteome</keyword>